<protein>
    <recommendedName>
        <fullName evidence="3">Phosphodiester glycosidase domain-containing protein</fullName>
    </recommendedName>
</protein>
<evidence type="ECO:0008006" key="3">
    <source>
        <dbReference type="Google" id="ProtNLM"/>
    </source>
</evidence>
<dbReference type="EMBL" id="BAABJX010000021">
    <property type="protein sequence ID" value="GAA4829414.1"/>
    <property type="molecule type" value="Genomic_DNA"/>
</dbReference>
<accession>A0ABP9D724</accession>
<proteinExistence type="predicted"/>
<comment type="caution">
    <text evidence="1">The sequence shown here is derived from an EMBL/GenBank/DDBJ whole genome shotgun (WGS) entry which is preliminary data.</text>
</comment>
<dbReference type="Proteomes" id="UP001500298">
    <property type="component" value="Unassembled WGS sequence"/>
</dbReference>
<sequence length="494" mass="55784">MITAAQSPFMRQFMQKYQGRRDHNLLVHFDYKGYLEKVPFTDFTSLQKDRLYFWRLLGDGDIFLYCLGDKFLKYYPVNLQNASQMIDIGEMFLVAQAKGINDRNRIPYTMMGYFVLGKVARCLEAAHEQKKIDLTAREGGRLVQRLKRNKITVRVETSSAQKIIKNLKQGNLVYVLERGLEKTKINALSRKADSYLENLETYIPMELQGVLGQPLVGANSSTSTTMGLTHYRSFLKRTKGYGTTLWKVDSRGEEVGYAVWMERPSVKAHYVIDGRLNSLAAWRKKGKLLLATTGGFTNNYKSPEGLTVEKGRVINAVLLHDRDGLVVVLPNGGIRVINLKESELHLPDGQGGLMKVANPLRSLMAYSQLMNWARQTNATFFQTQLMAFSDQLLINPNLASGKHAERRFLALVSDRQGNVQHIIFHIPKPYALAPLTAEIYQLLKSKALKVEAILNLDTGGQNVLFVHEPGGRQIPAISGTLPAHRTTNLLLFTY</sequence>
<keyword evidence="2" id="KW-1185">Reference proteome</keyword>
<evidence type="ECO:0000313" key="1">
    <source>
        <dbReference type="EMBL" id="GAA4829414.1"/>
    </source>
</evidence>
<gene>
    <name evidence="1" type="ORF">GCM10023331_13190</name>
</gene>
<reference evidence="2" key="1">
    <citation type="journal article" date="2019" name="Int. J. Syst. Evol. Microbiol.">
        <title>The Global Catalogue of Microorganisms (GCM) 10K type strain sequencing project: providing services to taxonomists for standard genome sequencing and annotation.</title>
        <authorList>
            <consortium name="The Broad Institute Genomics Platform"/>
            <consortium name="The Broad Institute Genome Sequencing Center for Infectious Disease"/>
            <person name="Wu L."/>
            <person name="Ma J."/>
        </authorList>
    </citation>
    <scope>NUCLEOTIDE SEQUENCE [LARGE SCALE GENOMIC DNA]</scope>
    <source>
        <strain evidence="2">JCM 18326</strain>
    </source>
</reference>
<evidence type="ECO:0000313" key="2">
    <source>
        <dbReference type="Proteomes" id="UP001500298"/>
    </source>
</evidence>
<organism evidence="1 2">
    <name type="scientific">Algivirga pacifica</name>
    <dbReference type="NCBI Taxonomy" id="1162670"/>
    <lineage>
        <taxon>Bacteria</taxon>
        <taxon>Pseudomonadati</taxon>
        <taxon>Bacteroidota</taxon>
        <taxon>Cytophagia</taxon>
        <taxon>Cytophagales</taxon>
        <taxon>Flammeovirgaceae</taxon>
        <taxon>Algivirga</taxon>
    </lineage>
</organism>
<name>A0ABP9D724_9BACT</name>